<dbReference type="Proteomes" id="UP001623661">
    <property type="component" value="Unassembled WGS sequence"/>
</dbReference>
<protein>
    <submittedName>
        <fullName evidence="3">FMN-binding protein</fullName>
    </submittedName>
</protein>
<feature type="transmembrane region" description="Helical" evidence="1">
    <location>
        <begin position="12"/>
        <end position="30"/>
    </location>
</feature>
<comment type="caution">
    <text evidence="3">The sequence shown here is derived from an EMBL/GenBank/DDBJ whole genome shotgun (WGS) entry which is preliminary data.</text>
</comment>
<sequence>MITFLDTGFAKIATFIALLLTIIYFLRVGNKKFFNNKNKILKDINKTLRKYHKVMGIILIIMGLIHGIFSSESIFSFNLGTASLILSILLGLSFMLRSKFKNKSWMYYHRALTVLFSVVLILHIATAKADSSRSSDIESFNNNAVNAQMADAQYKDGTYTGQATGYRPGLEVSVTVKNNKIENIDIINSNDTPRFFNRAASAVPNEIIDNQSVQVDAVSRATRSSNGIMAAVSDALSKAVD</sequence>
<keyword evidence="1" id="KW-1133">Transmembrane helix</keyword>
<evidence type="ECO:0000256" key="1">
    <source>
        <dbReference type="SAM" id="Phobius"/>
    </source>
</evidence>
<feature type="transmembrane region" description="Helical" evidence="1">
    <location>
        <begin position="107"/>
        <end position="125"/>
    </location>
</feature>
<dbReference type="RefSeq" id="WP_406763629.1">
    <property type="nucleotide sequence ID" value="NZ_JBJHZY010000001.1"/>
</dbReference>
<dbReference type="Pfam" id="PF04205">
    <property type="entry name" value="FMN_bind"/>
    <property type="match status" value="1"/>
</dbReference>
<proteinExistence type="predicted"/>
<evidence type="ECO:0000313" key="3">
    <source>
        <dbReference type="EMBL" id="MFL0267017.1"/>
    </source>
</evidence>
<keyword evidence="1" id="KW-0812">Transmembrane</keyword>
<gene>
    <name evidence="3" type="ORF">ACJDUH_02790</name>
</gene>
<dbReference type="EMBL" id="JBJHZY010000001">
    <property type="protein sequence ID" value="MFL0267017.1"/>
    <property type="molecule type" value="Genomic_DNA"/>
</dbReference>
<feature type="transmembrane region" description="Helical" evidence="1">
    <location>
        <begin position="51"/>
        <end position="69"/>
    </location>
</feature>
<name>A0ABW8TSF4_9CLOT</name>
<evidence type="ECO:0000259" key="2">
    <source>
        <dbReference type="SMART" id="SM00900"/>
    </source>
</evidence>
<dbReference type="Gene3D" id="3.90.1010.20">
    <property type="match status" value="1"/>
</dbReference>
<feature type="transmembrane region" description="Helical" evidence="1">
    <location>
        <begin position="75"/>
        <end position="95"/>
    </location>
</feature>
<evidence type="ECO:0000313" key="4">
    <source>
        <dbReference type="Proteomes" id="UP001623661"/>
    </source>
</evidence>
<accession>A0ABW8TSF4</accession>
<dbReference type="SMART" id="SM00900">
    <property type="entry name" value="FMN_bind"/>
    <property type="match status" value="1"/>
</dbReference>
<keyword evidence="4" id="KW-1185">Reference proteome</keyword>
<keyword evidence="1" id="KW-0472">Membrane</keyword>
<reference evidence="3 4" key="1">
    <citation type="submission" date="2024-11" db="EMBL/GenBank/DDBJ databases">
        <authorList>
            <person name="Heng Y.C."/>
            <person name="Lim A.C.H."/>
            <person name="Lee J.K.Y."/>
            <person name="Kittelmann S."/>
        </authorList>
    </citation>
    <scope>NUCLEOTIDE SEQUENCE [LARGE SCALE GENOMIC DNA]</scope>
    <source>
        <strain evidence="3 4">WILCCON 0202</strain>
    </source>
</reference>
<feature type="domain" description="FMN-binding" evidence="2">
    <location>
        <begin position="165"/>
        <end position="239"/>
    </location>
</feature>
<organism evidence="3 4">
    <name type="scientific">Candidatus Clostridium radicumherbarum</name>
    <dbReference type="NCBI Taxonomy" id="3381662"/>
    <lineage>
        <taxon>Bacteria</taxon>
        <taxon>Bacillati</taxon>
        <taxon>Bacillota</taxon>
        <taxon>Clostridia</taxon>
        <taxon>Eubacteriales</taxon>
        <taxon>Clostridiaceae</taxon>
        <taxon>Clostridium</taxon>
    </lineage>
</organism>
<dbReference type="InterPro" id="IPR007329">
    <property type="entry name" value="FMN-bd"/>
</dbReference>